<dbReference type="Proteomes" id="UP000053477">
    <property type="component" value="Unassembled WGS sequence"/>
</dbReference>
<organism evidence="1 2">
    <name type="scientific">Schizopora paradoxa</name>
    <dbReference type="NCBI Taxonomy" id="27342"/>
    <lineage>
        <taxon>Eukaryota</taxon>
        <taxon>Fungi</taxon>
        <taxon>Dikarya</taxon>
        <taxon>Basidiomycota</taxon>
        <taxon>Agaricomycotina</taxon>
        <taxon>Agaricomycetes</taxon>
        <taxon>Hymenochaetales</taxon>
        <taxon>Schizoporaceae</taxon>
        <taxon>Schizopora</taxon>
    </lineage>
</organism>
<evidence type="ECO:0000313" key="2">
    <source>
        <dbReference type="Proteomes" id="UP000053477"/>
    </source>
</evidence>
<dbReference type="InParanoid" id="A0A0H2S0H4"/>
<proteinExistence type="predicted"/>
<dbReference type="Gene3D" id="3.80.10.10">
    <property type="entry name" value="Ribonuclease Inhibitor"/>
    <property type="match status" value="1"/>
</dbReference>
<gene>
    <name evidence="1" type="ORF">SCHPADRAFT_900230</name>
</gene>
<keyword evidence="2" id="KW-1185">Reference proteome</keyword>
<dbReference type="InterPro" id="IPR032675">
    <property type="entry name" value="LRR_dom_sf"/>
</dbReference>
<sequence length="556" mass="62397">MAKSSNVPQLGDNECFDEVWGAKVRFSNPSEALLAQLFLKEDGAIPLPALDALLSVIRNPSFNVKDVNFNNCGDFCSIVTSSRVEATTRRGWESETGIPEVILEGALDVLGAELLSVWDDAREHYHGNMIMEFGYYDGSSLQDVLTTWRDAIFNCALVHSSWLVRARPLLGYYHRFQATNLSPLSRSLTNPCLGPWTRDLQIKFEERSPLPHDVVINAFFTRLPNLRTFCLQTLHYVSRPYDGFIAGLCKSLSFLTSLEEIYFSSAVSEEPNLFVQQLSKTPPSSLKSVQFLSGSLNESAPHNLPLWLLPLLSIASLQSFRVHGNGMEFIKSVLWSRSPGKPGIFGLEELDIRATEATTNVEGRMADALRAAKRLSLKYRGGQATVGRVVSKCRSLRSLSLIGDRRESEFFDLAEIIPSTIEELSISFPPLADPGDNIEPEDEYNFPNLHFMNSFRETTAAKGDLSMLNVLDKYVYKVLHSEKTGRLQDIKIHIHPNSVSRNQDFFHSPNHRLLYRRNGDDPLSGAPVLPLCQNICLERGISFSVEMQLLKSDFDE</sequence>
<name>A0A0H2S0H4_9AGAM</name>
<accession>A0A0H2S0H4</accession>
<dbReference type="OrthoDB" id="3331926at2759"/>
<protein>
    <submittedName>
        <fullName evidence="1">Uncharacterized protein</fullName>
    </submittedName>
</protein>
<dbReference type="SUPFAM" id="SSF52047">
    <property type="entry name" value="RNI-like"/>
    <property type="match status" value="1"/>
</dbReference>
<evidence type="ECO:0000313" key="1">
    <source>
        <dbReference type="EMBL" id="KLO17855.1"/>
    </source>
</evidence>
<dbReference type="EMBL" id="KQ085900">
    <property type="protein sequence ID" value="KLO17855.1"/>
    <property type="molecule type" value="Genomic_DNA"/>
</dbReference>
<dbReference type="AlphaFoldDB" id="A0A0H2S0H4"/>
<reference evidence="1 2" key="1">
    <citation type="submission" date="2015-04" db="EMBL/GenBank/DDBJ databases">
        <title>Complete genome sequence of Schizopora paradoxa KUC8140, a cosmopolitan wood degrader in East Asia.</title>
        <authorList>
            <consortium name="DOE Joint Genome Institute"/>
            <person name="Min B."/>
            <person name="Park H."/>
            <person name="Jang Y."/>
            <person name="Kim J.-J."/>
            <person name="Kim K.H."/>
            <person name="Pangilinan J."/>
            <person name="Lipzen A."/>
            <person name="Riley R."/>
            <person name="Grigoriev I.V."/>
            <person name="Spatafora J.W."/>
            <person name="Choi I.-G."/>
        </authorList>
    </citation>
    <scope>NUCLEOTIDE SEQUENCE [LARGE SCALE GENOMIC DNA]</scope>
    <source>
        <strain evidence="1 2">KUC8140</strain>
    </source>
</reference>